<dbReference type="PATRIC" id="fig|1261061.4.peg.129"/>
<proteinExistence type="inferred from homology"/>
<dbReference type="Gene3D" id="3.40.50.1820">
    <property type="entry name" value="alpha/beta hydrolase"/>
    <property type="match status" value="1"/>
</dbReference>
<organism evidence="5 6">
    <name type="scientific">Gardnerella pickettii JCP7719</name>
    <dbReference type="NCBI Taxonomy" id="1261061"/>
    <lineage>
        <taxon>Bacteria</taxon>
        <taxon>Bacillati</taxon>
        <taxon>Actinomycetota</taxon>
        <taxon>Actinomycetes</taxon>
        <taxon>Bifidobacteriales</taxon>
        <taxon>Bifidobacteriaceae</taxon>
        <taxon>Gardnerella</taxon>
        <taxon>Gardnerella pickettii</taxon>
    </lineage>
</organism>
<keyword evidence="2" id="KW-0378">Hydrolase</keyword>
<gene>
    <name evidence="5" type="ORF">HMPREF1576_00149</name>
</gene>
<dbReference type="InterPro" id="IPR003140">
    <property type="entry name" value="PLipase/COase/thioEstase"/>
</dbReference>
<dbReference type="SUPFAM" id="SSF53474">
    <property type="entry name" value="alpha/beta-Hydrolases"/>
    <property type="match status" value="1"/>
</dbReference>
<protein>
    <submittedName>
        <fullName evidence="5">Phospholipase/carboxylesterase</fullName>
    </submittedName>
</protein>
<dbReference type="Pfam" id="PF02230">
    <property type="entry name" value="Abhydrolase_2"/>
    <property type="match status" value="1"/>
</dbReference>
<name>S4H6V9_9BIFI</name>
<dbReference type="PANTHER" id="PTHR10655:SF17">
    <property type="entry name" value="LYSOPHOSPHOLIPASE-LIKE PROTEIN 1"/>
    <property type="match status" value="1"/>
</dbReference>
<dbReference type="InterPro" id="IPR050565">
    <property type="entry name" value="LYPA1-2/EST-like"/>
</dbReference>
<feature type="domain" description="Phospholipase/carboxylesterase/thioesterase" evidence="4">
    <location>
        <begin position="100"/>
        <end position="295"/>
    </location>
</feature>
<evidence type="ECO:0000313" key="5">
    <source>
        <dbReference type="EMBL" id="EPI51890.1"/>
    </source>
</evidence>
<feature type="compositionally biased region" description="Gly residues" evidence="3">
    <location>
        <begin position="36"/>
        <end position="46"/>
    </location>
</feature>
<dbReference type="EMBL" id="ATJO01000010">
    <property type="protein sequence ID" value="EPI51890.1"/>
    <property type="molecule type" value="Genomic_DNA"/>
</dbReference>
<dbReference type="AlphaFoldDB" id="S4H6V9"/>
<sequence>MFINAKAVPYAVVMTNHNGVISSEFDNGEFNNNDFGGGDFGGGNNGNGNANNGDFGSEDSADGASNGLHAGRESSVVPGRFGEDLHVSVAKYSRGEAAAYATRPLLLLLHGWGSNEDDLLDLMRVVAPYNDAISLRAPLRLAQGAYSWFHDAVPNGDDLDRDMYAAAAAIDEWVAANVPEDRAVVPFGFSQGAALAIHVLRLNPDRYRASVALSGFVAPNIAKDISLNDDVLADLNTPVFFGYGLDDAVIAPYEFSAAAAWLEEHTWLEEKRYRGLDHAVHMEELGDIRSWFALHNISSGLM</sequence>
<dbReference type="Proteomes" id="UP000014601">
    <property type="component" value="Unassembled WGS sequence"/>
</dbReference>
<accession>S4H6V9</accession>
<dbReference type="PANTHER" id="PTHR10655">
    <property type="entry name" value="LYSOPHOSPHOLIPASE-RELATED"/>
    <property type="match status" value="1"/>
</dbReference>
<feature type="region of interest" description="Disordered" evidence="3">
    <location>
        <begin position="36"/>
        <end position="75"/>
    </location>
</feature>
<dbReference type="InterPro" id="IPR029058">
    <property type="entry name" value="AB_hydrolase_fold"/>
</dbReference>
<reference evidence="5 6" key="1">
    <citation type="submission" date="2013-06" db="EMBL/GenBank/DDBJ databases">
        <authorList>
            <person name="Weinstock G."/>
            <person name="Sodergren E."/>
            <person name="Lobos E.A."/>
            <person name="Fulton L."/>
            <person name="Fulton R."/>
            <person name="Courtney L."/>
            <person name="Fronick C."/>
            <person name="O'Laughlin M."/>
            <person name="Godfrey J."/>
            <person name="Wilson R.M."/>
            <person name="Miner T."/>
            <person name="Farmer C."/>
            <person name="Delehaunty K."/>
            <person name="Cordes M."/>
            <person name="Minx P."/>
            <person name="Tomlinson C."/>
            <person name="Chen J."/>
            <person name="Wollam A."/>
            <person name="Pepin K.H."/>
            <person name="Bhonagiri V."/>
            <person name="Zhang X."/>
            <person name="Warren W."/>
            <person name="Mitreva M."/>
            <person name="Mardis E.R."/>
            <person name="Wilson R.K."/>
        </authorList>
    </citation>
    <scope>NUCLEOTIDE SEQUENCE [LARGE SCALE GENOMIC DNA]</scope>
    <source>
        <strain evidence="5 6">JCP7719</strain>
    </source>
</reference>
<comment type="caution">
    <text evidence="5">The sequence shown here is derived from an EMBL/GenBank/DDBJ whole genome shotgun (WGS) entry which is preliminary data.</text>
</comment>
<evidence type="ECO:0000256" key="3">
    <source>
        <dbReference type="SAM" id="MobiDB-lite"/>
    </source>
</evidence>
<evidence type="ECO:0000256" key="2">
    <source>
        <dbReference type="ARBA" id="ARBA00022801"/>
    </source>
</evidence>
<dbReference type="HOGENOM" id="CLU_049413_5_0_11"/>
<evidence type="ECO:0000259" key="4">
    <source>
        <dbReference type="Pfam" id="PF02230"/>
    </source>
</evidence>
<evidence type="ECO:0000256" key="1">
    <source>
        <dbReference type="ARBA" id="ARBA00006499"/>
    </source>
</evidence>
<dbReference type="GO" id="GO:0016787">
    <property type="term" value="F:hydrolase activity"/>
    <property type="evidence" value="ECO:0007669"/>
    <property type="project" value="UniProtKB-KW"/>
</dbReference>
<comment type="similarity">
    <text evidence="1">Belongs to the AB hydrolase superfamily. AB hydrolase 2 family.</text>
</comment>
<evidence type="ECO:0000313" key="6">
    <source>
        <dbReference type="Proteomes" id="UP000014601"/>
    </source>
</evidence>